<evidence type="ECO:0000313" key="3">
    <source>
        <dbReference type="Proteomes" id="UP000315471"/>
    </source>
</evidence>
<dbReference type="PANTHER" id="PTHR37464:SF1">
    <property type="entry name" value="BLL2463 PROTEIN"/>
    <property type="match status" value="1"/>
</dbReference>
<comment type="caution">
    <text evidence="2">The sequence shown here is derived from an EMBL/GenBank/DDBJ whole genome shotgun (WGS) entry which is preliminary data.</text>
</comment>
<keyword evidence="3" id="KW-1185">Reference proteome</keyword>
<dbReference type="Gene3D" id="3.40.50.880">
    <property type="match status" value="1"/>
</dbReference>
<evidence type="ECO:0000313" key="2">
    <source>
        <dbReference type="EMBL" id="TWU37618.1"/>
    </source>
</evidence>
<name>A0A5C6DLG6_9BACT</name>
<proteinExistence type="predicted"/>
<dbReference type="AlphaFoldDB" id="A0A5C6DLG6"/>
<reference evidence="2 3" key="1">
    <citation type="submission" date="2019-02" db="EMBL/GenBank/DDBJ databases">
        <title>Deep-cultivation of Planctomycetes and their phenomic and genomic characterization uncovers novel biology.</title>
        <authorList>
            <person name="Wiegand S."/>
            <person name="Jogler M."/>
            <person name="Boedeker C."/>
            <person name="Pinto D."/>
            <person name="Vollmers J."/>
            <person name="Rivas-Marin E."/>
            <person name="Kohn T."/>
            <person name="Peeters S.H."/>
            <person name="Heuer A."/>
            <person name="Rast P."/>
            <person name="Oberbeckmann S."/>
            <person name="Bunk B."/>
            <person name="Jeske O."/>
            <person name="Meyerdierks A."/>
            <person name="Storesund J.E."/>
            <person name="Kallscheuer N."/>
            <person name="Luecker S."/>
            <person name="Lage O.M."/>
            <person name="Pohl T."/>
            <person name="Merkel B.J."/>
            <person name="Hornburger P."/>
            <person name="Mueller R.-W."/>
            <person name="Bruemmer F."/>
            <person name="Labrenz M."/>
            <person name="Spormann A.M."/>
            <person name="Op Den Camp H."/>
            <person name="Overmann J."/>
            <person name="Amann R."/>
            <person name="Jetten M.S.M."/>
            <person name="Mascher T."/>
            <person name="Medema M.H."/>
            <person name="Devos D.P."/>
            <person name="Kaster A.-K."/>
            <person name="Ovreas L."/>
            <person name="Rohde M."/>
            <person name="Galperin M.Y."/>
            <person name="Jogler C."/>
        </authorList>
    </citation>
    <scope>NUCLEOTIDE SEQUENCE [LARGE SCALE GENOMIC DNA]</scope>
    <source>
        <strain evidence="2 3">Q31b</strain>
    </source>
</reference>
<dbReference type="EMBL" id="SJPY01000007">
    <property type="protein sequence ID" value="TWU37618.1"/>
    <property type="molecule type" value="Genomic_DNA"/>
</dbReference>
<keyword evidence="1" id="KW-0812">Transmembrane</keyword>
<dbReference type="SUPFAM" id="SSF52317">
    <property type="entry name" value="Class I glutamine amidotransferase-like"/>
    <property type="match status" value="1"/>
</dbReference>
<feature type="transmembrane region" description="Helical" evidence="1">
    <location>
        <begin position="720"/>
        <end position="742"/>
    </location>
</feature>
<evidence type="ECO:0008006" key="4">
    <source>
        <dbReference type="Google" id="ProtNLM"/>
    </source>
</evidence>
<dbReference type="InterPro" id="IPR013783">
    <property type="entry name" value="Ig-like_fold"/>
</dbReference>
<protein>
    <recommendedName>
        <fullName evidence="4">VWFA domain-containing protein</fullName>
    </recommendedName>
</protein>
<feature type="transmembrane region" description="Helical" evidence="1">
    <location>
        <begin position="20"/>
        <end position="42"/>
    </location>
</feature>
<dbReference type="InterPro" id="IPR029062">
    <property type="entry name" value="Class_I_gatase-like"/>
</dbReference>
<dbReference type="PANTHER" id="PTHR37464">
    <property type="entry name" value="BLL2463 PROTEIN"/>
    <property type="match status" value="1"/>
</dbReference>
<dbReference type="Proteomes" id="UP000315471">
    <property type="component" value="Unassembled WGS sequence"/>
</dbReference>
<evidence type="ECO:0000256" key="1">
    <source>
        <dbReference type="SAM" id="Phobius"/>
    </source>
</evidence>
<keyword evidence="1" id="KW-0472">Membrane</keyword>
<organism evidence="2 3">
    <name type="scientific">Novipirellula aureliae</name>
    <dbReference type="NCBI Taxonomy" id="2527966"/>
    <lineage>
        <taxon>Bacteria</taxon>
        <taxon>Pseudomonadati</taxon>
        <taxon>Planctomycetota</taxon>
        <taxon>Planctomycetia</taxon>
        <taxon>Pirellulales</taxon>
        <taxon>Pirellulaceae</taxon>
        <taxon>Novipirellula</taxon>
    </lineage>
</organism>
<sequence length="773" mass="83800">MDFLLASYRKQKKWIRLRQLLLLLSRLAVAAVLIAMLCGWTGSRQMLGVLGGSTTHHVVILDDSYSMGDSSGRTTAYGRSLVALQNLTRQLANDGGIHELTVMRSSRAAMTVRGGNESGDIAADLSAQTITSDARLINRIMATEASPIRTDLVAAIDLAGELIENTPTDQTILYIASDFRDRDWAEPRRLAESLKAISADSVSIRMIDCAVAPTSNLAVTELAPLPDVWVAGVPVVVHATIRNYGPNDVNNVSVDTQIFQYPSSLTLADPTLVVSANVESLPTMVIESLAVGEEITKSFQVYIADQGTHAVKVSLRDDALSIDNSRVCTLPLSDAEKVLVIDGTTDGRGAYHVASVLDPGSQVRIGAIPDIKPPSFLRSATLETLLPYRAIYLIDVEEIGENVADSLDRYVRRGGGLAWFLGENVNADSYNNSLLAGERRLLPMPLAEQQNIPQPDSLSSAEVSSADVLFGEDAELLAPLQVAGDAALSMIGLSRSWTFEKPSLESRDDAKRPRMRTVLKRRDGKPLVTKHDVERGRVITVLTGLDNRWTNWAGDPTFVVFLLQANADLWSGAAASTQRFVDDPIRRTISLESYAPEATFLPASNEPPRIPLEVAAQTVPGDANQIDMLAEFSLDPNEMVISGESNISDVLRPGVGEWSLVRSDGQGEVAPVASVIRDGEGDLRRIDAASIQQELMPLEVKFIDSEVWNNETQTAGSSTLALVLLGLLGLLLAIEQVLAYWASYHTKTIDQSSATAKQSFLKHRGPFSVRAAR</sequence>
<gene>
    <name evidence="2" type="ORF">Q31b_44060</name>
</gene>
<accession>A0A5C6DLG6</accession>
<dbReference type="Gene3D" id="2.60.40.10">
    <property type="entry name" value="Immunoglobulins"/>
    <property type="match status" value="1"/>
</dbReference>
<keyword evidence="1" id="KW-1133">Transmembrane helix</keyword>